<dbReference type="SUPFAM" id="SSF49777">
    <property type="entry name" value="PEBP-like"/>
    <property type="match status" value="1"/>
</dbReference>
<dbReference type="AlphaFoldDB" id="A0A098L8B2"/>
<dbReference type="OrthoDB" id="9797506at2"/>
<proteinExistence type="predicted"/>
<dbReference type="NCBIfam" id="TIGR00481">
    <property type="entry name" value="YbhB/YbcL family Raf kinase inhibitor-like protein"/>
    <property type="match status" value="1"/>
</dbReference>
<evidence type="ECO:0000313" key="1">
    <source>
        <dbReference type="EMBL" id="GAL82891.1"/>
    </source>
</evidence>
<dbReference type="Pfam" id="PF01161">
    <property type="entry name" value="PBP"/>
    <property type="match status" value="1"/>
</dbReference>
<dbReference type="RefSeq" id="WP_045457054.1">
    <property type="nucleotide sequence ID" value="NZ_BBLT01000001.1"/>
</dbReference>
<keyword evidence="2" id="KW-1185">Reference proteome</keyword>
<dbReference type="eggNOG" id="COG1881">
    <property type="taxonomic scope" value="Bacteria"/>
</dbReference>
<dbReference type="STRING" id="153721.MYP_117"/>
<dbReference type="InterPro" id="IPR036610">
    <property type="entry name" value="PEBP-like_sf"/>
</dbReference>
<protein>
    <submittedName>
        <fullName evidence="1">PEBP family protein</fullName>
    </submittedName>
</protein>
<dbReference type="InterPro" id="IPR008914">
    <property type="entry name" value="PEBP"/>
</dbReference>
<accession>A0A098L8B2</accession>
<evidence type="ECO:0000313" key="2">
    <source>
        <dbReference type="Proteomes" id="UP000030185"/>
    </source>
</evidence>
<sequence>MQIISPAFRNGERIPLEYTCEGASINPELQFLDVPENAQSLVLLFEDPDAPTKIWAHWVVFNMSADCKGISKNSEPDGIEGISSGGTLGYEGPCPPAGEHHYIFRLFALDNKPAIPEESDRRMLLNYIKGHVIEEATLIGTYERQKTKAGAVNRNSKQ</sequence>
<dbReference type="Gene3D" id="3.90.280.10">
    <property type="entry name" value="PEBP-like"/>
    <property type="match status" value="1"/>
</dbReference>
<dbReference type="EMBL" id="BBLT01000001">
    <property type="protein sequence ID" value="GAL82891.1"/>
    <property type="molecule type" value="Genomic_DNA"/>
</dbReference>
<comment type="caution">
    <text evidence="1">The sequence shown here is derived from an EMBL/GenBank/DDBJ whole genome shotgun (WGS) entry which is preliminary data.</text>
</comment>
<reference evidence="1 2" key="1">
    <citation type="submission" date="2014-09" db="EMBL/GenBank/DDBJ databases">
        <title>Sporocytophaga myxococcoides PG-01 genome sequencing.</title>
        <authorList>
            <person name="Liu L."/>
            <person name="Gao P.J."/>
            <person name="Chen G.J."/>
            <person name="Wang L.S."/>
        </authorList>
    </citation>
    <scope>NUCLEOTIDE SEQUENCE [LARGE SCALE GENOMIC DNA]</scope>
    <source>
        <strain evidence="1 2">PG-01</strain>
    </source>
</reference>
<dbReference type="Proteomes" id="UP000030185">
    <property type="component" value="Unassembled WGS sequence"/>
</dbReference>
<dbReference type="PANTHER" id="PTHR30289:SF1">
    <property type="entry name" value="PEBP (PHOSPHATIDYLETHANOLAMINE-BINDING PROTEIN) FAMILY PROTEIN"/>
    <property type="match status" value="1"/>
</dbReference>
<organism evidence="1 2">
    <name type="scientific">Sporocytophaga myxococcoides</name>
    <dbReference type="NCBI Taxonomy" id="153721"/>
    <lineage>
        <taxon>Bacteria</taxon>
        <taxon>Pseudomonadati</taxon>
        <taxon>Bacteroidota</taxon>
        <taxon>Cytophagia</taxon>
        <taxon>Cytophagales</taxon>
        <taxon>Cytophagaceae</taxon>
        <taxon>Sporocytophaga</taxon>
    </lineage>
</organism>
<name>A0A098L8B2_9BACT</name>
<gene>
    <name evidence="1" type="ORF">MYP_117</name>
</gene>
<dbReference type="CDD" id="cd00865">
    <property type="entry name" value="PEBP_bact_arch"/>
    <property type="match status" value="1"/>
</dbReference>
<dbReference type="PANTHER" id="PTHR30289">
    <property type="entry name" value="UNCHARACTERIZED PROTEIN YBCL-RELATED"/>
    <property type="match status" value="1"/>
</dbReference>
<dbReference type="InterPro" id="IPR005247">
    <property type="entry name" value="YbhB_YbcL/LppC-like"/>
</dbReference>